<feature type="binding site" evidence="3">
    <location>
        <begin position="358"/>
        <end position="360"/>
    </location>
    <ligand>
        <name>FAD</name>
        <dbReference type="ChEBI" id="CHEBI:57692"/>
    </ligand>
</feature>
<dbReference type="RefSeq" id="WP_071937358.1">
    <property type="nucleotide sequence ID" value="NZ_CP013197.1"/>
</dbReference>
<evidence type="ECO:0000256" key="1">
    <source>
        <dbReference type="ARBA" id="ARBA00022630"/>
    </source>
</evidence>
<dbReference type="Gene3D" id="1.25.40.80">
    <property type="match status" value="1"/>
</dbReference>
<dbReference type="Gene3D" id="1.10.579.10">
    <property type="entry name" value="DNA Cyclobutane Dipyrimidine Photolyase, subunit A, domain 3"/>
    <property type="match status" value="1"/>
</dbReference>
<dbReference type="InterPro" id="IPR036155">
    <property type="entry name" value="Crypto/Photolyase_N_sf"/>
</dbReference>
<dbReference type="GO" id="GO:0003904">
    <property type="term" value="F:deoxyribodipyrimidine photo-lyase activity"/>
    <property type="evidence" value="ECO:0007669"/>
    <property type="project" value="TreeGrafter"/>
</dbReference>
<dbReference type="SUPFAM" id="SSF48173">
    <property type="entry name" value="Cryptochrome/photolyase FAD-binding domain"/>
    <property type="match status" value="1"/>
</dbReference>
<dbReference type="GeneID" id="54238794"/>
<feature type="site" description="Electron transfer via tryptophanyl radical" evidence="4">
    <location>
        <position position="345"/>
    </location>
</feature>
<feature type="binding site" evidence="3">
    <location>
        <begin position="223"/>
        <end position="227"/>
    </location>
    <ligand>
        <name>FAD</name>
        <dbReference type="ChEBI" id="CHEBI:57692"/>
    </ligand>
</feature>
<dbReference type="AlphaFoldDB" id="A0AAJ4EJD4"/>
<keyword evidence="2 3" id="KW-0274">FAD</keyword>
<dbReference type="SUPFAM" id="SSF52425">
    <property type="entry name" value="Cryptochrome/photolyase, N-terminal domain"/>
    <property type="match status" value="1"/>
</dbReference>
<protein>
    <submittedName>
        <fullName evidence="7">Deoxyribodipyrimidine photo-lyase</fullName>
    </submittedName>
</protein>
<feature type="site" description="Electron transfer via tryptophanyl radical" evidence="4">
    <location>
        <position position="368"/>
    </location>
</feature>
<dbReference type="Gene3D" id="3.40.50.620">
    <property type="entry name" value="HUPs"/>
    <property type="match status" value="1"/>
</dbReference>
<dbReference type="GO" id="GO:0003677">
    <property type="term" value="F:DNA binding"/>
    <property type="evidence" value="ECO:0007669"/>
    <property type="project" value="TreeGrafter"/>
</dbReference>
<dbReference type="PRINTS" id="PR00147">
    <property type="entry name" value="DNAPHOTLYASE"/>
</dbReference>
<dbReference type="InterPro" id="IPR002081">
    <property type="entry name" value="Cryptochrome/DNA_photolyase_1"/>
</dbReference>
<feature type="site" description="Electron transfer via tryptophanyl radical" evidence="4">
    <location>
        <position position="292"/>
    </location>
</feature>
<feature type="binding site" evidence="3">
    <location>
        <begin position="258"/>
        <end position="265"/>
    </location>
    <ligand>
        <name>FAD</name>
        <dbReference type="ChEBI" id="CHEBI:57692"/>
    </ligand>
</feature>
<dbReference type="Proteomes" id="UP000464735">
    <property type="component" value="Chromosome"/>
</dbReference>
<evidence type="ECO:0000256" key="3">
    <source>
        <dbReference type="PIRSR" id="PIRSR602081-1"/>
    </source>
</evidence>
<dbReference type="Pfam" id="PF00875">
    <property type="entry name" value="DNA_photolyase"/>
    <property type="match status" value="1"/>
</dbReference>
<keyword evidence="1 3" id="KW-0285">Flavoprotein</keyword>
<dbReference type="PANTHER" id="PTHR11455">
    <property type="entry name" value="CRYPTOCHROME"/>
    <property type="match status" value="1"/>
</dbReference>
<dbReference type="InterPro" id="IPR006050">
    <property type="entry name" value="DNA_photolyase_N"/>
</dbReference>
<dbReference type="KEGG" id="sck:SCITRI_00904"/>
<evidence type="ECO:0000313" key="8">
    <source>
        <dbReference type="Proteomes" id="UP000464735"/>
    </source>
</evidence>
<dbReference type="EMBL" id="CP046368">
    <property type="protein sequence ID" value="QIA68854.1"/>
    <property type="molecule type" value="Genomic_DNA"/>
</dbReference>
<evidence type="ECO:0000313" key="7">
    <source>
        <dbReference type="EMBL" id="QIA68854.1"/>
    </source>
</evidence>
<evidence type="ECO:0000256" key="2">
    <source>
        <dbReference type="ARBA" id="ARBA00022827"/>
    </source>
</evidence>
<organism evidence="7 8">
    <name type="scientific">Spiroplasma citri</name>
    <dbReference type="NCBI Taxonomy" id="2133"/>
    <lineage>
        <taxon>Bacteria</taxon>
        <taxon>Bacillati</taxon>
        <taxon>Mycoplasmatota</taxon>
        <taxon>Mollicutes</taxon>
        <taxon>Entomoplasmatales</taxon>
        <taxon>Spiroplasmataceae</taxon>
        <taxon>Spiroplasma</taxon>
    </lineage>
</organism>
<dbReference type="PANTHER" id="PTHR11455:SF9">
    <property type="entry name" value="CRYPTOCHROME CIRCADIAN CLOCK 5 ISOFORM X1"/>
    <property type="match status" value="1"/>
</dbReference>
<feature type="binding site" evidence="3">
    <location>
        <position position="255"/>
    </location>
    <ligand>
        <name>FAD</name>
        <dbReference type="ChEBI" id="CHEBI:57692"/>
    </ligand>
</feature>
<dbReference type="GO" id="GO:0071949">
    <property type="term" value="F:FAD binding"/>
    <property type="evidence" value="ECO:0007669"/>
    <property type="project" value="TreeGrafter"/>
</dbReference>
<dbReference type="PROSITE" id="PS51645">
    <property type="entry name" value="PHR_CRY_ALPHA_BETA"/>
    <property type="match status" value="1"/>
</dbReference>
<dbReference type="Pfam" id="PF03441">
    <property type="entry name" value="FAD_binding_7"/>
    <property type="match status" value="1"/>
</dbReference>
<name>A0AAJ4EJD4_SPICI</name>
<dbReference type="InterPro" id="IPR036134">
    <property type="entry name" value="Crypto/Photolyase_FAD-like_sf"/>
</dbReference>
<feature type="binding site" evidence="3">
    <location>
        <position position="210"/>
    </location>
    <ligand>
        <name>FAD</name>
        <dbReference type="ChEBI" id="CHEBI:57692"/>
    </ligand>
</feature>
<evidence type="ECO:0000259" key="6">
    <source>
        <dbReference type="PROSITE" id="PS51645"/>
    </source>
</evidence>
<feature type="domain" description="Photolyase/cryptochrome alpha/beta" evidence="6">
    <location>
        <begin position="1"/>
        <end position="127"/>
    </location>
</feature>
<dbReference type="InterPro" id="IPR014729">
    <property type="entry name" value="Rossmann-like_a/b/a_fold"/>
</dbReference>
<sequence>MNIFIFHRDFRIEDNLGLAQLANEEKKIYLLFIFTKEQIKANNYFSSRSFQAMVHCLKQLTKKVHVNFLKSENEQTGIKFLLEQGYKINKIYTNRDYTPFALNRSKAMRQLSKEYNFIYREFDDYVLLEPWTIKTTQNGYYTVFTPFWNKLKEHFNDNHIITYKVNPFLPQHLKDLEILQDITNVKSSDFNLPLEFEKVKTAMFQLNQNYQQTRDLVDLENGTAKISTALKFGVVSIRQCYLWSIEKFGTFDNAFARQLAWRDFYYQVTYNAQLHQQWCFSENWNKKITINWTNNLEWFQKWQNGETGYDFIDAGMKELKETGLLHNRARMVCASFLVKNLQIDWHKGEEYFAQQLIDYDPIINQCSWQWVAGTGFDAQPFFRIFNPELQQKKYDPTSSYCNKFLKNRLTINKIVDYKISVKKALEIYKDCTIKTV</sequence>
<evidence type="ECO:0000256" key="5">
    <source>
        <dbReference type="RuleBase" id="RU004182"/>
    </source>
</evidence>
<comment type="similarity">
    <text evidence="5">Belongs to the DNA photolyase family.</text>
</comment>
<dbReference type="InterPro" id="IPR005101">
    <property type="entry name" value="Cryptochr/Photolyase_FAD-bd"/>
</dbReference>
<accession>A0AAJ4EJD4</accession>
<gene>
    <name evidence="7" type="ORF">GL298_04650</name>
</gene>
<evidence type="ECO:0000256" key="4">
    <source>
        <dbReference type="PIRSR" id="PIRSR602081-2"/>
    </source>
</evidence>
<proteinExistence type="inferred from homology"/>
<reference evidence="7 8" key="1">
    <citation type="submission" date="2019-11" db="EMBL/GenBank/DDBJ databases">
        <title>Whole genome sequencing and comparative genomics analyses of five strains of Spiroplasma citri.</title>
        <authorList>
            <person name="Yokomi R."/>
            <person name="Chen J."/>
            <person name="Rattner R."/>
            <person name="Vidalakis G."/>
        </authorList>
    </citation>
    <scope>NUCLEOTIDE SEQUENCE [LARGE SCALE GENOMIC DNA]</scope>
    <source>
        <strain evidence="7 8">BR12</strain>
    </source>
</reference>
<keyword evidence="5" id="KW-0157">Chromophore</keyword>
<comment type="cofactor">
    <cofactor evidence="3">
        <name>FAD</name>
        <dbReference type="ChEBI" id="CHEBI:57692"/>
    </cofactor>
    <text evidence="3">Binds 1 FAD per subunit.</text>
</comment>